<accession>A0A085WXS9</accession>
<evidence type="ECO:0000313" key="2">
    <source>
        <dbReference type="EMBL" id="KFE72492.1"/>
    </source>
</evidence>
<comment type="caution">
    <text evidence="2">The sequence shown here is derived from an EMBL/GenBank/DDBJ whole genome shotgun (WGS) entry which is preliminary data.</text>
</comment>
<keyword evidence="1" id="KW-0812">Transmembrane</keyword>
<sequence length="96" mass="10584">MIVVSFGLLASFITETFTYLRMDPPKARLRLYTWTLAMLGLVPGAILVLNIDPTALRVMILILLVGVLLLTFTLELAQMQGPQVTTPARRRVGTLG</sequence>
<dbReference type="EMBL" id="JMCB01000001">
    <property type="protein sequence ID" value="KFE72492.1"/>
    <property type="molecule type" value="Genomic_DNA"/>
</dbReference>
<keyword evidence="1" id="KW-1133">Transmembrane helix</keyword>
<evidence type="ECO:0000313" key="3">
    <source>
        <dbReference type="Proteomes" id="UP000028725"/>
    </source>
</evidence>
<feature type="transmembrane region" description="Helical" evidence="1">
    <location>
        <begin position="31"/>
        <end position="49"/>
    </location>
</feature>
<keyword evidence="3" id="KW-1185">Reference proteome</keyword>
<keyword evidence="1" id="KW-0472">Membrane</keyword>
<dbReference type="STRING" id="394096.DB31_0755"/>
<organism evidence="2 3">
    <name type="scientific">Hyalangium minutum</name>
    <dbReference type="NCBI Taxonomy" id="394096"/>
    <lineage>
        <taxon>Bacteria</taxon>
        <taxon>Pseudomonadati</taxon>
        <taxon>Myxococcota</taxon>
        <taxon>Myxococcia</taxon>
        <taxon>Myxococcales</taxon>
        <taxon>Cystobacterineae</taxon>
        <taxon>Archangiaceae</taxon>
        <taxon>Hyalangium</taxon>
    </lineage>
</organism>
<proteinExistence type="predicted"/>
<dbReference type="AlphaFoldDB" id="A0A085WXS9"/>
<reference evidence="2 3" key="1">
    <citation type="submission" date="2014-04" db="EMBL/GenBank/DDBJ databases">
        <title>Genome assembly of Hyalangium minutum DSM 14724.</title>
        <authorList>
            <person name="Sharma G."/>
            <person name="Subramanian S."/>
        </authorList>
    </citation>
    <scope>NUCLEOTIDE SEQUENCE [LARGE SCALE GENOMIC DNA]</scope>
    <source>
        <strain evidence="2 3">DSM 14724</strain>
    </source>
</reference>
<protein>
    <submittedName>
        <fullName evidence="2">Uncharacterized protein</fullName>
    </submittedName>
</protein>
<dbReference type="Proteomes" id="UP000028725">
    <property type="component" value="Unassembled WGS sequence"/>
</dbReference>
<feature type="transmembrane region" description="Helical" evidence="1">
    <location>
        <begin position="55"/>
        <end position="74"/>
    </location>
</feature>
<gene>
    <name evidence="2" type="ORF">DB31_0755</name>
</gene>
<name>A0A085WXS9_9BACT</name>
<evidence type="ECO:0000256" key="1">
    <source>
        <dbReference type="SAM" id="Phobius"/>
    </source>
</evidence>